<evidence type="ECO:0000313" key="2">
    <source>
        <dbReference type="EMBL" id="MBI3128195.1"/>
    </source>
</evidence>
<comment type="caution">
    <text evidence="2">The sequence shown here is derived from an EMBL/GenBank/DDBJ whole genome shotgun (WGS) entry which is preliminary data.</text>
</comment>
<dbReference type="AlphaFoldDB" id="A0A932I1J2"/>
<proteinExistence type="predicted"/>
<reference evidence="2" key="1">
    <citation type="submission" date="2020-07" db="EMBL/GenBank/DDBJ databases">
        <title>Huge and variable diversity of episymbiotic CPR bacteria and DPANN archaea in groundwater ecosystems.</title>
        <authorList>
            <person name="He C.Y."/>
            <person name="Keren R."/>
            <person name="Whittaker M."/>
            <person name="Farag I.F."/>
            <person name="Doudna J."/>
            <person name="Cate J.H.D."/>
            <person name="Banfield J.F."/>
        </authorList>
    </citation>
    <scope>NUCLEOTIDE SEQUENCE</scope>
    <source>
        <strain evidence="2">NC_groundwater_763_Ag_S-0.2um_68_21</strain>
    </source>
</reference>
<organism evidence="2 3">
    <name type="scientific">Tectimicrobiota bacterium</name>
    <dbReference type="NCBI Taxonomy" id="2528274"/>
    <lineage>
        <taxon>Bacteria</taxon>
        <taxon>Pseudomonadati</taxon>
        <taxon>Nitrospinota/Tectimicrobiota group</taxon>
        <taxon>Candidatus Tectimicrobiota</taxon>
    </lineage>
</organism>
<feature type="region of interest" description="Disordered" evidence="1">
    <location>
        <begin position="29"/>
        <end position="61"/>
    </location>
</feature>
<sequence length="61" mass="6431">MDWLWFLAFAGLMIVMHRFGMGCCGGHAHGGGKGHDAHCGAPKPDGEDKKPAAQAVPEEKA</sequence>
<name>A0A932I1J2_UNCTE</name>
<accession>A0A932I1J2</accession>
<feature type="compositionally biased region" description="Basic and acidic residues" evidence="1">
    <location>
        <begin position="33"/>
        <end position="61"/>
    </location>
</feature>
<evidence type="ECO:0000256" key="1">
    <source>
        <dbReference type="SAM" id="MobiDB-lite"/>
    </source>
</evidence>
<dbReference type="Proteomes" id="UP000782312">
    <property type="component" value="Unassembled WGS sequence"/>
</dbReference>
<dbReference type="EMBL" id="JACPUR010000024">
    <property type="protein sequence ID" value="MBI3128195.1"/>
    <property type="molecule type" value="Genomic_DNA"/>
</dbReference>
<gene>
    <name evidence="2" type="ORF">HYZ11_11370</name>
</gene>
<evidence type="ECO:0000313" key="3">
    <source>
        <dbReference type="Proteomes" id="UP000782312"/>
    </source>
</evidence>
<protein>
    <submittedName>
        <fullName evidence="2">DUF2933 domain-containing protein</fullName>
    </submittedName>
</protein>